<organism evidence="1 2">
    <name type="scientific">[Clostridium] asparagiforme DSM 15981</name>
    <dbReference type="NCBI Taxonomy" id="518636"/>
    <lineage>
        <taxon>Bacteria</taxon>
        <taxon>Bacillati</taxon>
        <taxon>Bacillota</taxon>
        <taxon>Clostridia</taxon>
        <taxon>Lachnospirales</taxon>
        <taxon>Lachnospiraceae</taxon>
        <taxon>Enterocloster</taxon>
    </lineage>
</organism>
<dbReference type="Proteomes" id="UP000004756">
    <property type="component" value="Unassembled WGS sequence"/>
</dbReference>
<proteinExistence type="predicted"/>
<gene>
    <name evidence="1" type="ORF">CLOSTASPAR_01443</name>
</gene>
<comment type="caution">
    <text evidence="1">The sequence shown here is derived from an EMBL/GenBank/DDBJ whole genome shotgun (WGS) entry which is preliminary data.</text>
</comment>
<sequence>MSGRRQPFRGRRAHCFSDYTMEIFYFQIHIVYGLQYLKSMI</sequence>
<dbReference type="EMBL" id="ACCJ01000064">
    <property type="protein sequence ID" value="EEG56469.1"/>
    <property type="molecule type" value="Genomic_DNA"/>
</dbReference>
<reference evidence="1 2" key="1">
    <citation type="submission" date="2009-02" db="EMBL/GenBank/DDBJ databases">
        <title>Draft genome sequence of Clostridium asparagiforme (DSM 15981).</title>
        <authorList>
            <person name="Sudarsanam P."/>
            <person name="Ley R."/>
            <person name="Guruge J."/>
            <person name="Turnbaugh P.J."/>
            <person name="Mahowald M."/>
            <person name="Liep D."/>
            <person name="Gordon J."/>
        </authorList>
    </citation>
    <scope>NUCLEOTIDE SEQUENCE [LARGE SCALE GENOMIC DNA]</scope>
    <source>
        <strain evidence="1 2">DSM 15981</strain>
    </source>
</reference>
<evidence type="ECO:0000313" key="1">
    <source>
        <dbReference type="EMBL" id="EEG56469.1"/>
    </source>
</evidence>
<accession>C0CWS2</accession>
<evidence type="ECO:0000313" key="2">
    <source>
        <dbReference type="Proteomes" id="UP000004756"/>
    </source>
</evidence>
<dbReference type="AlphaFoldDB" id="C0CWS2"/>
<keyword evidence="2" id="KW-1185">Reference proteome</keyword>
<protein>
    <submittedName>
        <fullName evidence="1">Uncharacterized protein</fullName>
    </submittedName>
</protein>
<dbReference type="HOGENOM" id="CLU_3267789_0_0_9"/>
<name>C0CWS2_9FIRM</name>